<proteinExistence type="predicted"/>
<evidence type="ECO:0000313" key="3">
    <source>
        <dbReference type="Proteomes" id="UP000286287"/>
    </source>
</evidence>
<dbReference type="AlphaFoldDB" id="A0A418V653"/>
<gene>
    <name evidence="2" type="ORF">D3875_08290</name>
</gene>
<dbReference type="RefSeq" id="WP_119762881.1">
    <property type="nucleotide sequence ID" value="NZ_QYUJ01000014.1"/>
</dbReference>
<organism evidence="2 3">
    <name type="scientific">Deinococcus cavernae</name>
    <dbReference type="NCBI Taxonomy" id="2320857"/>
    <lineage>
        <taxon>Bacteria</taxon>
        <taxon>Thermotogati</taxon>
        <taxon>Deinococcota</taxon>
        <taxon>Deinococci</taxon>
        <taxon>Deinococcales</taxon>
        <taxon>Deinococcaceae</taxon>
        <taxon>Deinococcus</taxon>
    </lineage>
</organism>
<dbReference type="Proteomes" id="UP000286287">
    <property type="component" value="Unassembled WGS sequence"/>
</dbReference>
<name>A0A418V653_9DEIO</name>
<accession>A0A418V653</accession>
<dbReference type="Pfam" id="PF13788">
    <property type="entry name" value="DUF4180"/>
    <property type="match status" value="1"/>
</dbReference>
<dbReference type="InterPro" id="IPR025438">
    <property type="entry name" value="DUF4180"/>
</dbReference>
<reference evidence="2 3" key="1">
    <citation type="submission" date="2018-09" db="EMBL/GenBank/DDBJ databases">
        <authorList>
            <person name="Zhu H."/>
        </authorList>
    </citation>
    <scope>NUCLEOTIDE SEQUENCE [LARGE SCALE GENOMIC DNA]</scope>
    <source>
        <strain evidence="2 3">K2S05-167</strain>
    </source>
</reference>
<keyword evidence="3" id="KW-1185">Reference proteome</keyword>
<sequence length="113" mass="12498">MAAQIKTASELGLALRQASDIPEVIGALYGADGLILTEADFSEEFLNLKTGLLGELFQKLVTYRLPTAVIVPDFGAHGARFSELAHEHARHPQVRFFKTEEEARKWLEHLAAP</sequence>
<evidence type="ECO:0000313" key="2">
    <source>
        <dbReference type="EMBL" id="RJF71572.1"/>
    </source>
</evidence>
<comment type="caution">
    <text evidence="2">The sequence shown here is derived from an EMBL/GenBank/DDBJ whole genome shotgun (WGS) entry which is preliminary data.</text>
</comment>
<dbReference type="EMBL" id="QYUJ01000014">
    <property type="protein sequence ID" value="RJF71572.1"/>
    <property type="molecule type" value="Genomic_DNA"/>
</dbReference>
<evidence type="ECO:0000259" key="1">
    <source>
        <dbReference type="Pfam" id="PF13788"/>
    </source>
</evidence>
<feature type="domain" description="DUF4180" evidence="1">
    <location>
        <begin position="12"/>
        <end position="107"/>
    </location>
</feature>
<protein>
    <submittedName>
        <fullName evidence="2">DUF4180 domain-containing protein</fullName>
    </submittedName>
</protein>
<dbReference type="OrthoDB" id="8595425at2"/>